<dbReference type="OrthoDB" id="9808310at2"/>
<feature type="domain" description="Carboxymuconolactone decarboxylase-like" evidence="1">
    <location>
        <begin position="82"/>
        <end position="151"/>
    </location>
</feature>
<dbReference type="NCBIfam" id="TIGR01926">
    <property type="entry name" value="peroxid_rel"/>
    <property type="match status" value="1"/>
</dbReference>
<dbReference type="EMBL" id="FONY01000010">
    <property type="protein sequence ID" value="SFE94131.1"/>
    <property type="molecule type" value="Genomic_DNA"/>
</dbReference>
<evidence type="ECO:0000259" key="1">
    <source>
        <dbReference type="Pfam" id="PF02627"/>
    </source>
</evidence>
<dbReference type="InterPro" id="IPR029032">
    <property type="entry name" value="AhpD-like"/>
</dbReference>
<dbReference type="PANTHER" id="PTHR35446">
    <property type="entry name" value="SI:CH211-175M2.5"/>
    <property type="match status" value="1"/>
</dbReference>
<protein>
    <submittedName>
        <fullName evidence="2">Uncharacterized peroxidase-related enzyme</fullName>
    </submittedName>
</protein>
<dbReference type="AlphaFoldDB" id="A0A1I2EP78"/>
<dbReference type="GO" id="GO:0051920">
    <property type="term" value="F:peroxiredoxin activity"/>
    <property type="evidence" value="ECO:0007669"/>
    <property type="project" value="InterPro"/>
</dbReference>
<dbReference type="NCBIfam" id="TIGR00778">
    <property type="entry name" value="ahpD_dom"/>
    <property type="match status" value="1"/>
</dbReference>
<sequence>MPYISLDEHLPGITGLLEYRQDTAKPIRELTQILLRGDSTLTQGERELIATLVSSKNQCKFCTAAHTAAADLLLGESETCELVKQDYENAPISAKMKALLAIAALVQQNGKNVTFEAITRAKEAGATDMEIHDTVLIAALFCLYNKYVDGLATFTPSNPEFYEKLGERIVNLGYNRPKYGFDEIKKQNESLIQSIS</sequence>
<keyword evidence="2" id="KW-0575">Peroxidase</keyword>
<dbReference type="RefSeq" id="WP_091542620.1">
    <property type="nucleotide sequence ID" value="NZ_FONY01000010.1"/>
</dbReference>
<proteinExistence type="predicted"/>
<evidence type="ECO:0000313" key="3">
    <source>
        <dbReference type="Proteomes" id="UP000199513"/>
    </source>
</evidence>
<dbReference type="PANTHER" id="PTHR35446:SF2">
    <property type="entry name" value="CARBOXYMUCONOLACTONE DECARBOXYLASE-LIKE DOMAIN-CONTAINING PROTEIN"/>
    <property type="match status" value="1"/>
</dbReference>
<dbReference type="STRING" id="1003.SAMN04488541_1010101"/>
<reference evidence="2 3" key="1">
    <citation type="submission" date="2016-10" db="EMBL/GenBank/DDBJ databases">
        <authorList>
            <person name="de Groot N.N."/>
        </authorList>
    </citation>
    <scope>NUCLEOTIDE SEQUENCE [LARGE SCALE GENOMIC DNA]</scope>
    <source>
        <strain>GEY</strain>
        <strain evidence="3">DSM 9560</strain>
    </source>
</reference>
<feature type="domain" description="Carboxymuconolactone decarboxylase-like" evidence="1">
    <location>
        <begin position="24"/>
        <end position="70"/>
    </location>
</feature>
<dbReference type="InterPro" id="IPR004675">
    <property type="entry name" value="AhpD_core"/>
</dbReference>
<evidence type="ECO:0000313" key="2">
    <source>
        <dbReference type="EMBL" id="SFE94131.1"/>
    </source>
</evidence>
<keyword evidence="2" id="KW-0560">Oxidoreductase</keyword>
<dbReference type="Gene3D" id="1.20.1290.10">
    <property type="entry name" value="AhpD-like"/>
    <property type="match status" value="1"/>
</dbReference>
<dbReference type="SUPFAM" id="SSF69118">
    <property type="entry name" value="AhpD-like"/>
    <property type="match status" value="1"/>
</dbReference>
<dbReference type="InterPro" id="IPR003779">
    <property type="entry name" value="CMD-like"/>
</dbReference>
<accession>A0A1I2EP78</accession>
<dbReference type="Pfam" id="PF02627">
    <property type="entry name" value="CMD"/>
    <property type="match status" value="2"/>
</dbReference>
<keyword evidence="3" id="KW-1185">Reference proteome</keyword>
<dbReference type="InterPro" id="IPR010195">
    <property type="entry name" value="Uncharacterised_peroxidase-rel"/>
</dbReference>
<gene>
    <name evidence="2" type="ORF">SAMN04488541_1010101</name>
</gene>
<organism evidence="2 3">
    <name type="scientific">Thermoflexibacter ruber</name>
    <dbReference type="NCBI Taxonomy" id="1003"/>
    <lineage>
        <taxon>Bacteria</taxon>
        <taxon>Pseudomonadati</taxon>
        <taxon>Bacteroidota</taxon>
        <taxon>Cytophagia</taxon>
        <taxon>Cytophagales</taxon>
        <taxon>Thermoflexibacteraceae</taxon>
        <taxon>Thermoflexibacter</taxon>
    </lineage>
</organism>
<dbReference type="Proteomes" id="UP000199513">
    <property type="component" value="Unassembled WGS sequence"/>
</dbReference>
<name>A0A1I2EP78_9BACT</name>